<name>A0ABV2LBD5_9HYPH</name>
<evidence type="ECO:0000256" key="2">
    <source>
        <dbReference type="ARBA" id="ARBA00022695"/>
    </source>
</evidence>
<keyword evidence="2 5" id="KW-0548">Nucleotidyltransferase</keyword>
<dbReference type="InterPro" id="IPR048903">
    <property type="entry name" value="MdcG_N"/>
</dbReference>
<dbReference type="InterPro" id="IPR049180">
    <property type="entry name" value="MdcG_C"/>
</dbReference>
<gene>
    <name evidence="5" type="ORF">ABID43_004713</name>
</gene>
<evidence type="ECO:0000313" key="6">
    <source>
        <dbReference type="Proteomes" id="UP001549145"/>
    </source>
</evidence>
<keyword evidence="1 5" id="KW-0808">Transferase</keyword>
<dbReference type="NCBIfam" id="TIGR03135">
    <property type="entry name" value="malonate_mdcG"/>
    <property type="match status" value="1"/>
</dbReference>
<dbReference type="EC" id="2.7.7.66" evidence="5"/>
<dbReference type="Proteomes" id="UP001549145">
    <property type="component" value="Unassembled WGS sequence"/>
</dbReference>
<dbReference type="GO" id="GO:0016779">
    <property type="term" value="F:nucleotidyltransferase activity"/>
    <property type="evidence" value="ECO:0007669"/>
    <property type="project" value="UniProtKB-KW"/>
</dbReference>
<organism evidence="5 6">
    <name type="scientific">Methylobacterium goesingense</name>
    <dbReference type="NCBI Taxonomy" id="243690"/>
    <lineage>
        <taxon>Bacteria</taxon>
        <taxon>Pseudomonadati</taxon>
        <taxon>Pseudomonadota</taxon>
        <taxon>Alphaproteobacteria</taxon>
        <taxon>Hyphomicrobiales</taxon>
        <taxon>Methylobacteriaceae</taxon>
        <taxon>Methylobacterium</taxon>
    </lineage>
</organism>
<protein>
    <submittedName>
        <fullName evidence="5">Phosphoribosyl-dephospho-CoA transferase</fullName>
        <ecNumber evidence="5">2.7.7.66</ecNumber>
    </submittedName>
</protein>
<evidence type="ECO:0000256" key="1">
    <source>
        <dbReference type="ARBA" id="ARBA00022679"/>
    </source>
</evidence>
<accession>A0ABV2LBD5</accession>
<dbReference type="Pfam" id="PF10620">
    <property type="entry name" value="MdcG"/>
    <property type="match status" value="1"/>
</dbReference>
<proteinExistence type="predicted"/>
<evidence type="ECO:0000313" key="5">
    <source>
        <dbReference type="EMBL" id="MET3695147.1"/>
    </source>
</evidence>
<dbReference type="RefSeq" id="WP_238280561.1">
    <property type="nucleotide sequence ID" value="NZ_BPQL01000087.1"/>
</dbReference>
<feature type="domain" description="Phosphoribosyl-dephospho-CoA transferase MdcG C-terminal" evidence="3">
    <location>
        <begin position="89"/>
        <end position="205"/>
    </location>
</feature>
<dbReference type="Pfam" id="PF20866">
    <property type="entry name" value="MdcG_N"/>
    <property type="match status" value="1"/>
</dbReference>
<dbReference type="EMBL" id="JBEPMM010000023">
    <property type="protein sequence ID" value="MET3695147.1"/>
    <property type="molecule type" value="Genomic_DNA"/>
</dbReference>
<evidence type="ECO:0000259" key="3">
    <source>
        <dbReference type="Pfam" id="PF10620"/>
    </source>
</evidence>
<sequence length="218" mass="22988">MRDFARHDLLTVAPAAWDALLAGRPDLDGIPHLVDWTARGWPVIVRRRVPGEDAALVPAGLPLPPSLGKRRIGLALPPGAVRPHSGVTLAQARGSAPAAWQPTLDALLAHGAAYGRMPRVFGGLLWQALTNLPYLSATSDLDLLWPGPVDRAFRDGLAGIAAGAPMNLDGEIALPDGFAVNWREWHAAGPDDAVLAKGLDRLELRPVSALDAVLPPAA</sequence>
<dbReference type="InterPro" id="IPR017557">
    <property type="entry name" value="Holo-ACP_synthase"/>
</dbReference>
<feature type="domain" description="Phosphoribosyl-dephospho-CoA transferase MdcG N-terminal" evidence="4">
    <location>
        <begin position="6"/>
        <end position="83"/>
    </location>
</feature>
<comment type="caution">
    <text evidence="5">The sequence shown here is derived from an EMBL/GenBank/DDBJ whole genome shotgun (WGS) entry which is preliminary data.</text>
</comment>
<reference evidence="5 6" key="1">
    <citation type="submission" date="2024-06" db="EMBL/GenBank/DDBJ databases">
        <title>Genomic Encyclopedia of Type Strains, Phase IV (KMG-IV): sequencing the most valuable type-strain genomes for metagenomic binning, comparative biology and taxonomic classification.</title>
        <authorList>
            <person name="Goeker M."/>
        </authorList>
    </citation>
    <scope>NUCLEOTIDE SEQUENCE [LARGE SCALE GENOMIC DNA]</scope>
    <source>
        <strain evidence="5 6">DSM 21331</strain>
    </source>
</reference>
<keyword evidence="6" id="KW-1185">Reference proteome</keyword>
<evidence type="ECO:0000259" key="4">
    <source>
        <dbReference type="Pfam" id="PF20866"/>
    </source>
</evidence>